<dbReference type="EMBL" id="CP042817">
    <property type="protein sequence ID" value="QEJ97942.1"/>
    <property type="molecule type" value="Genomic_DNA"/>
</dbReference>
<evidence type="ECO:0000313" key="3">
    <source>
        <dbReference type="EMBL" id="QEJ97398.1"/>
    </source>
</evidence>
<dbReference type="Pfam" id="PF08346">
    <property type="entry name" value="AntA"/>
    <property type="match status" value="1"/>
</dbReference>
<dbReference type="EMBL" id="CP042817">
    <property type="protein sequence ID" value="QEJ97398.1"/>
    <property type="molecule type" value="Genomic_DNA"/>
</dbReference>
<feature type="domain" description="AntA/AntB antirepressor" evidence="2">
    <location>
        <begin position="48"/>
        <end position="118"/>
    </location>
</feature>
<dbReference type="Proteomes" id="UP000323594">
    <property type="component" value="Chromosome"/>
</dbReference>
<organism evidence="3 6">
    <name type="scientific">Treponema phagedenis</name>
    <dbReference type="NCBI Taxonomy" id="162"/>
    <lineage>
        <taxon>Bacteria</taxon>
        <taxon>Pseudomonadati</taxon>
        <taxon>Spirochaetota</taxon>
        <taxon>Spirochaetia</taxon>
        <taxon>Spirochaetales</taxon>
        <taxon>Treponemataceae</taxon>
        <taxon>Treponema</taxon>
    </lineage>
</organism>
<dbReference type="PANTHER" id="PTHR36180:SF1">
    <property type="entry name" value="ANTA_ANTB ANTIREPRESSOR DOMAIN-CONTAINING PROTEIN"/>
    <property type="match status" value="1"/>
</dbReference>
<dbReference type="PANTHER" id="PTHR36180">
    <property type="entry name" value="DNA-BINDING PROTEIN-RELATED-RELATED"/>
    <property type="match status" value="1"/>
</dbReference>
<dbReference type="AlphaFoldDB" id="A0AAE6ISF9"/>
<sequence length="273" mass="31247">MNEITKNKTTTTSVPPNLTFQSKVENAGTEFEQNEILKIDTVENRQYVNARELHMQLQVGRDFSTWIKERIEKYSLIEGKDYQSCSPNLGSEIHGGQNKKDYLLTVQAAKELAMVENNEQGRKIRQYLIKVEEAWNTPEMIMARALQVSQNTINSLNERLTIAEKTIEAQKPKVELADALTSSKGAISMAEAVKVLHLPFGRNTAFKMLRNAKVLNADNIPYQEYINRGYFRVRESSWRNAKGETKISLVTEVFQKGMDYLRSFFINKEVLSA</sequence>
<dbReference type="GeneID" id="57753994"/>
<dbReference type="GO" id="GO:0003677">
    <property type="term" value="F:DNA binding"/>
    <property type="evidence" value="ECO:0007669"/>
    <property type="project" value="InterPro"/>
</dbReference>
<evidence type="ECO:0000313" key="5">
    <source>
        <dbReference type="EMBL" id="QEJ98136.1"/>
    </source>
</evidence>
<protein>
    <submittedName>
        <fullName evidence="3">Oxidoreductase</fullName>
    </submittedName>
</protein>
<reference evidence="3 6" key="1">
    <citation type="submission" date="2019-08" db="EMBL/GenBank/DDBJ databases">
        <authorList>
            <person name="Kuhnert P."/>
        </authorList>
    </citation>
    <scope>NUCLEOTIDE SEQUENCE [LARGE SCALE GENOMIC DNA]</scope>
    <source>
        <strain evidence="3 6">B36.5</strain>
    </source>
</reference>
<dbReference type="InterPro" id="IPR005039">
    <property type="entry name" value="Ant_C"/>
</dbReference>
<evidence type="ECO:0000313" key="4">
    <source>
        <dbReference type="EMBL" id="QEJ97942.1"/>
    </source>
</evidence>
<evidence type="ECO:0000259" key="1">
    <source>
        <dbReference type="Pfam" id="PF03374"/>
    </source>
</evidence>
<accession>A0AAE6ISF9</accession>
<dbReference type="EMBL" id="CP042817">
    <property type="protein sequence ID" value="QEJ98136.1"/>
    <property type="molecule type" value="Genomic_DNA"/>
</dbReference>
<proteinExistence type="predicted"/>
<feature type="domain" description="Antirepressor protein C-terminal" evidence="1">
    <location>
        <begin position="164"/>
        <end position="264"/>
    </location>
</feature>
<dbReference type="Pfam" id="PF03374">
    <property type="entry name" value="ANT"/>
    <property type="match status" value="1"/>
</dbReference>
<dbReference type="InterPro" id="IPR013557">
    <property type="entry name" value="AntA/B_antirep"/>
</dbReference>
<gene>
    <name evidence="3" type="ORF">FUT82_04895</name>
    <name evidence="4" type="ORF">FUT82_07995</name>
    <name evidence="5" type="ORF">FUT82_09090</name>
</gene>
<name>A0AAE6ISF9_TREPH</name>
<evidence type="ECO:0000259" key="2">
    <source>
        <dbReference type="Pfam" id="PF08346"/>
    </source>
</evidence>
<evidence type="ECO:0000313" key="6">
    <source>
        <dbReference type="Proteomes" id="UP000323594"/>
    </source>
</evidence>
<dbReference type="RefSeq" id="WP_024751624.1">
    <property type="nucleotide sequence ID" value="NZ_CP042813.1"/>
</dbReference>